<dbReference type="OrthoDB" id="5402098at2"/>
<organism evidence="3 4">
    <name type="scientific">Pseudodesulfovibrio senegalensis</name>
    <dbReference type="NCBI Taxonomy" id="1721087"/>
    <lineage>
        <taxon>Bacteria</taxon>
        <taxon>Pseudomonadati</taxon>
        <taxon>Thermodesulfobacteriota</taxon>
        <taxon>Desulfovibrionia</taxon>
        <taxon>Desulfovibrionales</taxon>
        <taxon>Desulfovibrionaceae</taxon>
    </lineage>
</organism>
<evidence type="ECO:0000259" key="2">
    <source>
        <dbReference type="Pfam" id="PF13488"/>
    </source>
</evidence>
<dbReference type="Pfam" id="PF13488">
    <property type="entry name" value="Gly-zipper_Omp"/>
    <property type="match status" value="1"/>
</dbReference>
<feature type="domain" description="Glycine zipper" evidence="2">
    <location>
        <begin position="26"/>
        <end position="68"/>
    </location>
</feature>
<evidence type="ECO:0000313" key="3">
    <source>
        <dbReference type="EMBL" id="KAB1441750.1"/>
    </source>
</evidence>
<reference evidence="3 4" key="1">
    <citation type="journal article" date="2017" name="Int. J. Syst. Evol. Microbiol.">
        <title>Desulfovibrio senegalensis sp. nov., a mesophilic sulfate reducer isolated from marine sediment.</title>
        <authorList>
            <person name="Thioye A."/>
            <person name="Gam Z.B.A."/>
            <person name="Mbengue M."/>
            <person name="Cayol J.L."/>
            <person name="Joseph-Bartoli M."/>
            <person name="Toure-Kane C."/>
            <person name="Labat M."/>
        </authorList>
    </citation>
    <scope>NUCLEOTIDE SEQUENCE [LARGE SCALE GENOMIC DNA]</scope>
    <source>
        <strain evidence="3 4">DSM 101509</strain>
    </source>
</reference>
<feature type="signal peptide" evidence="1">
    <location>
        <begin position="1"/>
        <end position="22"/>
    </location>
</feature>
<dbReference type="AlphaFoldDB" id="A0A6N6N1Z9"/>
<comment type="caution">
    <text evidence="3">The sequence shown here is derived from an EMBL/GenBank/DDBJ whole genome shotgun (WGS) entry which is preliminary data.</text>
</comment>
<dbReference type="PROSITE" id="PS51257">
    <property type="entry name" value="PROKAR_LIPOPROTEIN"/>
    <property type="match status" value="1"/>
</dbReference>
<dbReference type="Proteomes" id="UP000438699">
    <property type="component" value="Unassembled WGS sequence"/>
</dbReference>
<sequence length="146" mass="15928">MRTTILLLMTIFMTSGCMSNNAQRSAGIGSLAGATLGALTFNNKITGAAVGAGAGLLVGYIVGNEMDKADRMHVSQTLESTPSGSVEHWKNPDTGVYYEAEPRPARYERNRHFREVELRATMPDGRRETILADAYRGPDGNWHLVQ</sequence>
<protein>
    <recommendedName>
        <fullName evidence="2">Glycine zipper domain-containing protein</fullName>
    </recommendedName>
</protein>
<keyword evidence="1" id="KW-0732">Signal</keyword>
<evidence type="ECO:0000313" key="4">
    <source>
        <dbReference type="Proteomes" id="UP000438699"/>
    </source>
</evidence>
<dbReference type="InterPro" id="IPR039567">
    <property type="entry name" value="Gly-zipper"/>
</dbReference>
<keyword evidence="4" id="KW-1185">Reference proteome</keyword>
<gene>
    <name evidence="3" type="ORF">F8A88_09150</name>
</gene>
<dbReference type="EMBL" id="WAIE01000003">
    <property type="protein sequence ID" value="KAB1441750.1"/>
    <property type="molecule type" value="Genomic_DNA"/>
</dbReference>
<evidence type="ECO:0000256" key="1">
    <source>
        <dbReference type="SAM" id="SignalP"/>
    </source>
</evidence>
<feature type="chain" id="PRO_5027090406" description="Glycine zipper domain-containing protein" evidence="1">
    <location>
        <begin position="23"/>
        <end position="146"/>
    </location>
</feature>
<name>A0A6N6N1Z9_9BACT</name>
<accession>A0A6N6N1Z9</accession>
<proteinExistence type="predicted"/>
<dbReference type="RefSeq" id="WP_151150842.1">
    <property type="nucleotide sequence ID" value="NZ_WAIE01000003.1"/>
</dbReference>